<evidence type="ECO:0000256" key="4">
    <source>
        <dbReference type="ARBA" id="ARBA00022603"/>
    </source>
</evidence>
<dbReference type="EC" id="2.1.1.100" evidence="3 10"/>
<dbReference type="Pfam" id="PF04140">
    <property type="entry name" value="ICMT"/>
    <property type="match status" value="1"/>
</dbReference>
<dbReference type="PANTHER" id="PTHR12714:SF9">
    <property type="entry name" value="PROTEIN-S-ISOPRENYLCYSTEINE O-METHYLTRANSFERASE"/>
    <property type="match status" value="1"/>
</dbReference>
<dbReference type="EMBL" id="MSFK01000007">
    <property type="protein sequence ID" value="PWY93277.1"/>
    <property type="molecule type" value="Genomic_DNA"/>
</dbReference>
<evidence type="ECO:0000313" key="13">
    <source>
        <dbReference type="Proteomes" id="UP000246702"/>
    </source>
</evidence>
<evidence type="ECO:0000256" key="11">
    <source>
        <dbReference type="SAM" id="MobiDB-lite"/>
    </source>
</evidence>
<dbReference type="InterPro" id="IPR025770">
    <property type="entry name" value="PPMT_MeTrfase"/>
</dbReference>
<gene>
    <name evidence="12" type="ORF">BO94DRAFT_573426</name>
</gene>
<comment type="subcellular location">
    <subcellularLocation>
        <location evidence="10">Endoplasmic reticulum membrane</location>
        <topology evidence="10">Multi-pass membrane protein</topology>
    </subcellularLocation>
    <subcellularLocation>
        <location evidence="1">Membrane</location>
        <topology evidence="1">Multi-pass membrane protein</topology>
    </subcellularLocation>
</comment>
<reference evidence="12 13" key="1">
    <citation type="submission" date="2016-12" db="EMBL/GenBank/DDBJ databases">
        <title>The genomes of Aspergillus section Nigri reveals drivers in fungal speciation.</title>
        <authorList>
            <consortium name="DOE Joint Genome Institute"/>
            <person name="Vesth T.C."/>
            <person name="Nybo J."/>
            <person name="Theobald S."/>
            <person name="Brandl J."/>
            <person name="Frisvad J.C."/>
            <person name="Nielsen K.F."/>
            <person name="Lyhne E.K."/>
            <person name="Kogle M.E."/>
            <person name="Kuo A."/>
            <person name="Riley R."/>
            <person name="Clum A."/>
            <person name="Nolan M."/>
            <person name="Lipzen A."/>
            <person name="Salamov A."/>
            <person name="Henrissat B."/>
            <person name="Wiebenga A."/>
            <person name="De Vries R.P."/>
            <person name="Grigoriev I.V."/>
            <person name="Mortensen U.H."/>
            <person name="Andersen M.R."/>
            <person name="Baker S.E."/>
        </authorList>
    </citation>
    <scope>NUCLEOTIDE SEQUENCE [LARGE SCALE GENOMIC DNA]</scope>
    <source>
        <strain evidence="12 13">CBS 115572</strain>
    </source>
</reference>
<evidence type="ECO:0000256" key="6">
    <source>
        <dbReference type="ARBA" id="ARBA00022691"/>
    </source>
</evidence>
<feature type="transmembrane region" description="Helical" evidence="10">
    <location>
        <begin position="131"/>
        <end position="151"/>
    </location>
</feature>
<keyword evidence="9 10" id="KW-0472">Membrane</keyword>
<feature type="transmembrane region" description="Helical" evidence="10">
    <location>
        <begin position="272"/>
        <end position="291"/>
    </location>
</feature>
<keyword evidence="13" id="KW-1185">Reference proteome</keyword>
<evidence type="ECO:0000256" key="9">
    <source>
        <dbReference type="ARBA" id="ARBA00023136"/>
    </source>
</evidence>
<name>A0A317X6U9_9EURO</name>
<dbReference type="AlphaFoldDB" id="A0A317X6U9"/>
<keyword evidence="8 10" id="KW-1133">Transmembrane helix</keyword>
<feature type="compositionally biased region" description="Polar residues" evidence="11">
    <location>
        <begin position="11"/>
        <end position="24"/>
    </location>
</feature>
<dbReference type="PROSITE" id="PS51564">
    <property type="entry name" value="SAM_ICMT"/>
    <property type="match status" value="1"/>
</dbReference>
<dbReference type="GO" id="GO:0032259">
    <property type="term" value="P:methylation"/>
    <property type="evidence" value="ECO:0007669"/>
    <property type="project" value="UniProtKB-KW"/>
</dbReference>
<organism evidence="12 13">
    <name type="scientific">Aspergillus sclerotioniger CBS 115572</name>
    <dbReference type="NCBI Taxonomy" id="1450535"/>
    <lineage>
        <taxon>Eukaryota</taxon>
        <taxon>Fungi</taxon>
        <taxon>Dikarya</taxon>
        <taxon>Ascomycota</taxon>
        <taxon>Pezizomycotina</taxon>
        <taxon>Eurotiomycetes</taxon>
        <taxon>Eurotiomycetidae</taxon>
        <taxon>Eurotiales</taxon>
        <taxon>Aspergillaceae</taxon>
        <taxon>Aspergillus</taxon>
        <taxon>Aspergillus subgen. Circumdati</taxon>
    </lineage>
</organism>
<keyword evidence="5" id="KW-0808">Transferase</keyword>
<comment type="catalytic activity">
    <reaction evidence="10">
        <text>[protein]-C-terminal S-[(2E,6E)-farnesyl]-L-cysteine + S-adenosyl-L-methionine = [protein]-C-terminal S-[(2E,6E)-farnesyl]-L-cysteine methyl ester + S-adenosyl-L-homocysteine</text>
        <dbReference type="Rhea" id="RHEA:21672"/>
        <dbReference type="Rhea" id="RHEA-COMP:12125"/>
        <dbReference type="Rhea" id="RHEA-COMP:12126"/>
        <dbReference type="ChEBI" id="CHEBI:57856"/>
        <dbReference type="ChEBI" id="CHEBI:59789"/>
        <dbReference type="ChEBI" id="CHEBI:90510"/>
        <dbReference type="ChEBI" id="CHEBI:90511"/>
        <dbReference type="EC" id="2.1.1.100"/>
    </reaction>
</comment>
<comment type="similarity">
    <text evidence="2 10">Belongs to the class VI-like SAM-binding methyltransferase superfamily. Isoprenylcysteine carboxyl methyltransferase family.</text>
</comment>
<dbReference type="InterPro" id="IPR007269">
    <property type="entry name" value="ICMT_MeTrfase"/>
</dbReference>
<dbReference type="GeneID" id="37117111"/>
<dbReference type="Proteomes" id="UP000246702">
    <property type="component" value="Unassembled WGS sequence"/>
</dbReference>
<comment type="caution">
    <text evidence="12">The sequence shown here is derived from an EMBL/GenBank/DDBJ whole genome shotgun (WGS) entry which is preliminary data.</text>
</comment>
<proteinExistence type="inferred from homology"/>
<evidence type="ECO:0000256" key="8">
    <source>
        <dbReference type="ARBA" id="ARBA00022989"/>
    </source>
</evidence>
<dbReference type="GO" id="GO:0005789">
    <property type="term" value="C:endoplasmic reticulum membrane"/>
    <property type="evidence" value="ECO:0007669"/>
    <property type="project" value="UniProtKB-SubCell"/>
</dbReference>
<dbReference type="Gene3D" id="1.20.120.1630">
    <property type="match status" value="1"/>
</dbReference>
<feature type="region of interest" description="Disordered" evidence="11">
    <location>
        <begin position="57"/>
        <end position="86"/>
    </location>
</feature>
<dbReference type="RefSeq" id="XP_025470038.1">
    <property type="nucleotide sequence ID" value="XM_025614968.1"/>
</dbReference>
<keyword evidence="6 10" id="KW-0949">S-adenosyl-L-methionine</keyword>
<keyword evidence="7 10" id="KW-0812">Transmembrane</keyword>
<dbReference type="STRING" id="1450535.A0A317X6U9"/>
<evidence type="ECO:0000256" key="3">
    <source>
        <dbReference type="ARBA" id="ARBA00012151"/>
    </source>
</evidence>
<sequence length="325" mass="36682">MPKRGRPPRDTLTNQGPSRRSSSAWLDVSHNGPTRTRTRTRTSISAIPPLFPLSLPRTPTWRPYRPPPPAQPTNNGNNINHDPPIDASILPDGSKSLSGISLRAFLIGTTFGLTTTLTLITTTYTPLYTPLWRIPFFLSSLSLFHFLEYYITATYNTRFATTSAYLLSSNGWTYHIAHASAITECLLTHYFIPTPLILTPRLIVAQVALGLVLMTVGQTVRSVAMAQAGSNFNHTVQVKRREGHRLVTEGVYAVFRHPSYFGFFWWGLGTQLVLGNVFCLGAYALVLWRFFSSRIDREERFLVAFFGEEYQEYRKRSWVGIPGIH</sequence>
<feature type="transmembrane region" description="Helical" evidence="10">
    <location>
        <begin position="198"/>
        <end position="217"/>
    </location>
</feature>
<protein>
    <recommendedName>
        <fullName evidence="3 10">Protein-S-isoprenylcysteine O-methyltransferase</fullName>
        <ecNumber evidence="3 10">2.1.1.100</ecNumber>
    </recommendedName>
</protein>
<evidence type="ECO:0000256" key="10">
    <source>
        <dbReference type="RuleBase" id="RU362022"/>
    </source>
</evidence>
<evidence type="ECO:0000256" key="2">
    <source>
        <dbReference type="ARBA" id="ARBA00009140"/>
    </source>
</evidence>
<accession>A0A317X6U9</accession>
<dbReference type="OrthoDB" id="422086at2759"/>
<keyword evidence="4 10" id="KW-0489">Methyltransferase</keyword>
<dbReference type="GO" id="GO:0004671">
    <property type="term" value="F:protein C-terminal S-isoprenylcysteine carboxyl O-methyltransferase activity"/>
    <property type="evidence" value="ECO:0007669"/>
    <property type="project" value="UniProtKB-EC"/>
</dbReference>
<evidence type="ECO:0000256" key="1">
    <source>
        <dbReference type="ARBA" id="ARBA00004141"/>
    </source>
</evidence>
<feature type="transmembrane region" description="Helical" evidence="10">
    <location>
        <begin position="104"/>
        <end position="125"/>
    </location>
</feature>
<feature type="region of interest" description="Disordered" evidence="11">
    <location>
        <begin position="1"/>
        <end position="41"/>
    </location>
</feature>
<evidence type="ECO:0000256" key="7">
    <source>
        <dbReference type="ARBA" id="ARBA00022692"/>
    </source>
</evidence>
<evidence type="ECO:0000313" key="12">
    <source>
        <dbReference type="EMBL" id="PWY93277.1"/>
    </source>
</evidence>
<dbReference type="PANTHER" id="PTHR12714">
    <property type="entry name" value="PROTEIN-S ISOPRENYLCYSTEINE O-METHYLTRANSFERASE"/>
    <property type="match status" value="1"/>
</dbReference>
<evidence type="ECO:0000256" key="5">
    <source>
        <dbReference type="ARBA" id="ARBA00022679"/>
    </source>
</evidence>
<keyword evidence="10" id="KW-0256">Endoplasmic reticulum</keyword>